<evidence type="ECO:0000313" key="3">
    <source>
        <dbReference type="Proteomes" id="UP000266861"/>
    </source>
</evidence>
<gene>
    <name evidence="2" type="ORF">Glove_335g45</name>
</gene>
<dbReference type="InterPro" id="IPR048324">
    <property type="entry name" value="ZSWIM1-3_RNaseH-like"/>
</dbReference>
<sequence>MESFTTVTSANLTPDERRNLLFDVTCSLEIPMKDFDENWWPLVSNIWTQWNSYKQTNGNIRKDFACRLMKHRDSSTRKKENIPNEKRRITKTRPSNLCRAKIRVLWLVSLELVKVERYKDSLNHTHSLLELERVKRSQAVRILVEKEAIKNYSPPAITSAVKEYATKLGLGTSVEELKRKEVANIKYKIRGPLEAHLICNSDLKSDILKSMAFLIEKGYRVESYRVSRQFTSGIVFAHPKQLEKLQCHGWLTLIDSTHKTNKYDWRLFTLYVRDTYGCWDVGAHFFVSSENCDTVSEALKIIRSYCRWIPRYMLLDQSGIEAKGIKKAFPGINAGEQECEVILCVVHVMRTWMTKIYEKKTRNTMNAAMHKRTKIGCEKLVQDAINECAVPAIQSYIKRNYMKNTQQWALWARQHSPLLLQVTSTNPLESYHSELKRLTSSSHGLIGAVHNVVDVDCKKRSDSERVAFDFRTKKVSAYGVDDDIIEEIHKFPLPLQHLLVKEACAVVDRIEKGKGAPGLTSLNCYCLFRNRYLLPCKHIFHEHTYGSVKLLTVDAWKRFQGMFEECGYEIYEGRESVIEFIQTKQQKEAEDRRLTVVELTERVRDRYWSVEEMGNVEKTEAFISTLETSLNPIFSKIDK</sequence>
<organism evidence="2 3">
    <name type="scientific">Diversispora epigaea</name>
    <dbReference type="NCBI Taxonomy" id="1348612"/>
    <lineage>
        <taxon>Eukaryota</taxon>
        <taxon>Fungi</taxon>
        <taxon>Fungi incertae sedis</taxon>
        <taxon>Mucoromycota</taxon>
        <taxon>Glomeromycotina</taxon>
        <taxon>Glomeromycetes</taxon>
        <taxon>Diversisporales</taxon>
        <taxon>Diversisporaceae</taxon>
        <taxon>Diversispora</taxon>
    </lineage>
</organism>
<reference evidence="2 3" key="1">
    <citation type="submission" date="2018-08" db="EMBL/GenBank/DDBJ databases">
        <title>Genome and evolution of the arbuscular mycorrhizal fungus Diversispora epigaea (formerly Glomus versiforme) and its bacterial endosymbionts.</title>
        <authorList>
            <person name="Sun X."/>
            <person name="Fei Z."/>
            <person name="Harrison M."/>
        </authorList>
    </citation>
    <scope>NUCLEOTIDE SEQUENCE [LARGE SCALE GENOMIC DNA]</scope>
    <source>
        <strain evidence="2 3">IT104</strain>
    </source>
</reference>
<feature type="domain" description="ZSWIM1/3 RNaseH-like" evidence="1">
    <location>
        <begin position="227"/>
        <end position="331"/>
    </location>
</feature>
<dbReference type="EMBL" id="PQFF01000306">
    <property type="protein sequence ID" value="RHZ62741.1"/>
    <property type="molecule type" value="Genomic_DNA"/>
</dbReference>
<dbReference type="OrthoDB" id="5330842at2759"/>
<dbReference type="PANTHER" id="PTHR31569:SF4">
    <property type="entry name" value="SWIM-TYPE DOMAIN-CONTAINING PROTEIN"/>
    <property type="match status" value="1"/>
</dbReference>
<evidence type="ECO:0000313" key="2">
    <source>
        <dbReference type="EMBL" id="RHZ62741.1"/>
    </source>
</evidence>
<dbReference type="STRING" id="1348612.A0A397HHX4"/>
<dbReference type="InterPro" id="IPR052579">
    <property type="entry name" value="Zinc_finger_SWIM"/>
</dbReference>
<name>A0A397HHX4_9GLOM</name>
<dbReference type="PANTHER" id="PTHR31569">
    <property type="entry name" value="SWIM-TYPE DOMAIN-CONTAINING PROTEIN"/>
    <property type="match status" value="1"/>
</dbReference>
<proteinExistence type="predicted"/>
<dbReference type="Pfam" id="PF21056">
    <property type="entry name" value="ZSWIM1-3_RNaseH-like"/>
    <property type="match status" value="1"/>
</dbReference>
<comment type="caution">
    <text evidence="2">The sequence shown here is derived from an EMBL/GenBank/DDBJ whole genome shotgun (WGS) entry which is preliminary data.</text>
</comment>
<accession>A0A397HHX4</accession>
<protein>
    <recommendedName>
        <fullName evidence="1">ZSWIM1/3 RNaseH-like domain-containing protein</fullName>
    </recommendedName>
</protein>
<dbReference type="AlphaFoldDB" id="A0A397HHX4"/>
<dbReference type="Proteomes" id="UP000266861">
    <property type="component" value="Unassembled WGS sequence"/>
</dbReference>
<evidence type="ECO:0000259" key="1">
    <source>
        <dbReference type="Pfam" id="PF21056"/>
    </source>
</evidence>
<keyword evidence="3" id="KW-1185">Reference proteome</keyword>